<keyword evidence="7" id="KW-1133">Transmembrane helix</keyword>
<dbReference type="SMART" id="SM00283">
    <property type="entry name" value="MA"/>
    <property type="match status" value="1"/>
</dbReference>
<feature type="transmembrane region" description="Helical" evidence="7">
    <location>
        <begin position="12"/>
        <end position="35"/>
    </location>
</feature>
<evidence type="ECO:0000313" key="10">
    <source>
        <dbReference type="EMBL" id="KAB2332995.1"/>
    </source>
</evidence>
<keyword evidence="7" id="KW-0812">Transmembrane</keyword>
<organism evidence="10 11">
    <name type="scientific">Bacillus mesophilum</name>
    <dbReference type="NCBI Taxonomy" id="1071718"/>
    <lineage>
        <taxon>Bacteria</taxon>
        <taxon>Bacillati</taxon>
        <taxon>Bacillota</taxon>
        <taxon>Bacilli</taxon>
        <taxon>Bacillales</taxon>
        <taxon>Bacillaceae</taxon>
        <taxon>Bacillus</taxon>
    </lineage>
</organism>
<comment type="similarity">
    <text evidence="5">Belongs to the methyl-accepting chemotaxis (MCP) protein family.</text>
</comment>
<evidence type="ECO:0000256" key="2">
    <source>
        <dbReference type="ARBA" id="ARBA00022475"/>
    </source>
</evidence>
<feature type="domain" description="HAMP" evidence="9">
    <location>
        <begin position="72"/>
        <end position="123"/>
    </location>
</feature>
<protein>
    <submittedName>
        <fullName evidence="10">Methyl-accepting chemotaxis protein</fullName>
    </submittedName>
</protein>
<keyword evidence="11" id="KW-1185">Reference proteome</keyword>
<dbReference type="OrthoDB" id="9807021at2"/>
<dbReference type="InterPro" id="IPR003660">
    <property type="entry name" value="HAMP_dom"/>
</dbReference>
<feature type="transmembrane region" description="Helical" evidence="7">
    <location>
        <begin position="55"/>
        <end position="74"/>
    </location>
</feature>
<sequence>MSQNTTTSRFISIKVILVIAIVISSLISSPISGFLNQVIADLGVLSAGVKTAVTFIINILISPILIILFTRFFILKKITLINKKLEDIQRGDFSSLDFQLNDEFSQIAHNINNLSQSLEQYIQTANQQSAAVSKQSNYLFQSLSNVSQSTEKQKQLLRNVEDENKRIVTSIEESHATLTELASSIDGVTSATHTINEKTAEASGISDHVKQMLTLVDQKFTYVQQNSEESVQSIEHLKEKGIEIGNIISIITGISGQTNLLALNATIEAARAGEHGKGFAVVASEVRKLADESLKAANDIKEIIDSFTEDVEKAVALILNGKEHVLDGQKSFKEADSEVDGIALSIRLLADEVNTIYASMEEMNAGIKDITIQIDQTVESAENNNSLLETYTQLQSEIDQIIHNEKDSAKHLSSSATSLEGIYQG</sequence>
<evidence type="ECO:0000256" key="3">
    <source>
        <dbReference type="ARBA" id="ARBA00023136"/>
    </source>
</evidence>
<gene>
    <name evidence="10" type="ORF">F7732_13055</name>
</gene>
<keyword evidence="2" id="KW-1003">Cell membrane</keyword>
<comment type="caution">
    <text evidence="10">The sequence shown here is derived from an EMBL/GenBank/DDBJ whole genome shotgun (WGS) entry which is preliminary data.</text>
</comment>
<dbReference type="GO" id="GO:0007165">
    <property type="term" value="P:signal transduction"/>
    <property type="evidence" value="ECO:0007669"/>
    <property type="project" value="UniProtKB-KW"/>
</dbReference>
<keyword evidence="3 7" id="KW-0472">Membrane</keyword>
<dbReference type="PANTHER" id="PTHR32089">
    <property type="entry name" value="METHYL-ACCEPTING CHEMOTAXIS PROTEIN MCPB"/>
    <property type="match status" value="1"/>
</dbReference>
<dbReference type="SUPFAM" id="SSF58104">
    <property type="entry name" value="Methyl-accepting chemotaxis protein (MCP) signaling domain"/>
    <property type="match status" value="1"/>
</dbReference>
<evidence type="ECO:0000259" key="9">
    <source>
        <dbReference type="PROSITE" id="PS50885"/>
    </source>
</evidence>
<evidence type="ECO:0000256" key="6">
    <source>
        <dbReference type="PROSITE-ProRule" id="PRU00284"/>
    </source>
</evidence>
<name>A0A7V7RM86_9BACI</name>
<comment type="subcellular location">
    <subcellularLocation>
        <location evidence="1">Cell membrane</location>
    </subcellularLocation>
</comment>
<evidence type="ECO:0000256" key="4">
    <source>
        <dbReference type="ARBA" id="ARBA00023224"/>
    </source>
</evidence>
<dbReference type="Proteomes" id="UP000441354">
    <property type="component" value="Unassembled WGS sequence"/>
</dbReference>
<feature type="domain" description="Methyl-accepting transducer" evidence="8">
    <location>
        <begin position="142"/>
        <end position="378"/>
    </location>
</feature>
<evidence type="ECO:0000313" key="11">
    <source>
        <dbReference type="Proteomes" id="UP000441354"/>
    </source>
</evidence>
<dbReference type="PANTHER" id="PTHR32089:SF112">
    <property type="entry name" value="LYSOZYME-LIKE PROTEIN-RELATED"/>
    <property type="match status" value="1"/>
</dbReference>
<dbReference type="Gene3D" id="1.10.287.950">
    <property type="entry name" value="Methyl-accepting chemotaxis protein"/>
    <property type="match status" value="1"/>
</dbReference>
<reference evidence="10 11" key="1">
    <citation type="journal article" date="2014" name="Arch. Microbiol.">
        <title>Bacillus mesophilum sp. nov., strain IITR-54T, a novel 4-chlorobiphenyl dechlorinating bacterium.</title>
        <authorList>
            <person name="Manickam N."/>
            <person name="Singh N.K."/>
            <person name="Bajaj A."/>
            <person name="Kumar R.M."/>
            <person name="Kaur G."/>
            <person name="Kaur N."/>
            <person name="Bala M."/>
            <person name="Kumar A."/>
            <person name="Mayilraj S."/>
        </authorList>
    </citation>
    <scope>NUCLEOTIDE SEQUENCE [LARGE SCALE GENOMIC DNA]</scope>
    <source>
        <strain evidence="10 11">IITR-54</strain>
    </source>
</reference>
<dbReference type="EMBL" id="WBOT01000003">
    <property type="protein sequence ID" value="KAB2332995.1"/>
    <property type="molecule type" value="Genomic_DNA"/>
</dbReference>
<dbReference type="PROSITE" id="PS50885">
    <property type="entry name" value="HAMP"/>
    <property type="match status" value="1"/>
</dbReference>
<dbReference type="GO" id="GO:0005886">
    <property type="term" value="C:plasma membrane"/>
    <property type="evidence" value="ECO:0007669"/>
    <property type="project" value="UniProtKB-SubCell"/>
</dbReference>
<dbReference type="Pfam" id="PF00015">
    <property type="entry name" value="MCPsignal"/>
    <property type="match status" value="1"/>
</dbReference>
<dbReference type="InterPro" id="IPR004089">
    <property type="entry name" value="MCPsignal_dom"/>
</dbReference>
<evidence type="ECO:0000256" key="1">
    <source>
        <dbReference type="ARBA" id="ARBA00004236"/>
    </source>
</evidence>
<evidence type="ECO:0000259" key="8">
    <source>
        <dbReference type="PROSITE" id="PS50111"/>
    </source>
</evidence>
<dbReference type="AlphaFoldDB" id="A0A7V7RM86"/>
<keyword evidence="4 6" id="KW-0807">Transducer</keyword>
<proteinExistence type="inferred from homology"/>
<evidence type="ECO:0000256" key="5">
    <source>
        <dbReference type="ARBA" id="ARBA00029447"/>
    </source>
</evidence>
<dbReference type="PROSITE" id="PS50111">
    <property type="entry name" value="CHEMOTAXIS_TRANSDUC_2"/>
    <property type="match status" value="1"/>
</dbReference>
<evidence type="ECO:0000256" key="7">
    <source>
        <dbReference type="SAM" id="Phobius"/>
    </source>
</evidence>
<accession>A0A7V7RM86</accession>
<dbReference type="Gene3D" id="6.10.340.10">
    <property type="match status" value="1"/>
</dbReference>